<comment type="caution">
    <text evidence="1">The sequence shown here is derived from an EMBL/GenBank/DDBJ whole genome shotgun (WGS) entry which is preliminary data.</text>
</comment>
<keyword evidence="2" id="KW-1185">Reference proteome</keyword>
<sequence length="68" mass="7912">MSCCVLHNICIHEGDEFENRCTVDTQQETIEEDQEHEEHEDDARSQILRNMNFFFLGFSEDLCVCGGL</sequence>
<accession>A0AAW1IWE9</accession>
<dbReference type="AlphaFoldDB" id="A0AAW1IWE9"/>
<organism evidence="1 2">
    <name type="scientific">Popillia japonica</name>
    <name type="common">Japanese beetle</name>
    <dbReference type="NCBI Taxonomy" id="7064"/>
    <lineage>
        <taxon>Eukaryota</taxon>
        <taxon>Metazoa</taxon>
        <taxon>Ecdysozoa</taxon>
        <taxon>Arthropoda</taxon>
        <taxon>Hexapoda</taxon>
        <taxon>Insecta</taxon>
        <taxon>Pterygota</taxon>
        <taxon>Neoptera</taxon>
        <taxon>Endopterygota</taxon>
        <taxon>Coleoptera</taxon>
        <taxon>Polyphaga</taxon>
        <taxon>Scarabaeiformia</taxon>
        <taxon>Scarabaeidae</taxon>
        <taxon>Rutelinae</taxon>
        <taxon>Popillia</taxon>
    </lineage>
</organism>
<dbReference type="EMBL" id="JASPKY010000512">
    <property type="protein sequence ID" value="KAK9694461.1"/>
    <property type="molecule type" value="Genomic_DNA"/>
</dbReference>
<gene>
    <name evidence="1" type="ORF">QE152_g33546</name>
</gene>
<dbReference type="Proteomes" id="UP001458880">
    <property type="component" value="Unassembled WGS sequence"/>
</dbReference>
<name>A0AAW1IWE9_POPJA</name>
<reference evidence="1 2" key="1">
    <citation type="journal article" date="2024" name="BMC Genomics">
        <title>De novo assembly and annotation of Popillia japonica's genome with initial clues to its potential as an invasive pest.</title>
        <authorList>
            <person name="Cucini C."/>
            <person name="Boschi S."/>
            <person name="Funari R."/>
            <person name="Cardaioli E."/>
            <person name="Iannotti N."/>
            <person name="Marturano G."/>
            <person name="Paoli F."/>
            <person name="Bruttini M."/>
            <person name="Carapelli A."/>
            <person name="Frati F."/>
            <person name="Nardi F."/>
        </authorList>
    </citation>
    <scope>NUCLEOTIDE SEQUENCE [LARGE SCALE GENOMIC DNA]</scope>
    <source>
        <strain evidence="1">DMR45628</strain>
    </source>
</reference>
<protein>
    <submittedName>
        <fullName evidence="1">Uncharacterized protein</fullName>
    </submittedName>
</protein>
<proteinExistence type="predicted"/>
<evidence type="ECO:0000313" key="2">
    <source>
        <dbReference type="Proteomes" id="UP001458880"/>
    </source>
</evidence>
<evidence type="ECO:0000313" key="1">
    <source>
        <dbReference type="EMBL" id="KAK9694461.1"/>
    </source>
</evidence>